<protein>
    <submittedName>
        <fullName evidence="1">Uncharacterized protein</fullName>
    </submittedName>
</protein>
<organism evidence="1 2">
    <name type="scientific">Solanum commersonii</name>
    <name type="common">Commerson's wild potato</name>
    <name type="synonym">Commerson's nightshade</name>
    <dbReference type="NCBI Taxonomy" id="4109"/>
    <lineage>
        <taxon>Eukaryota</taxon>
        <taxon>Viridiplantae</taxon>
        <taxon>Streptophyta</taxon>
        <taxon>Embryophyta</taxon>
        <taxon>Tracheophyta</taxon>
        <taxon>Spermatophyta</taxon>
        <taxon>Magnoliopsida</taxon>
        <taxon>eudicotyledons</taxon>
        <taxon>Gunneridae</taxon>
        <taxon>Pentapetalae</taxon>
        <taxon>asterids</taxon>
        <taxon>lamiids</taxon>
        <taxon>Solanales</taxon>
        <taxon>Solanaceae</taxon>
        <taxon>Solanoideae</taxon>
        <taxon>Solaneae</taxon>
        <taxon>Solanum</taxon>
    </lineage>
</organism>
<sequence>MRPKGVLVAYIRIRAGVNDRLEVRKQTLESKGFKSSRTKTEYLECKFSDVTHEAGVKVRLDTQVVLMIEIFKYVGSRTMKMRR</sequence>
<reference evidence="1 2" key="1">
    <citation type="submission" date="2020-09" db="EMBL/GenBank/DDBJ databases">
        <title>De no assembly of potato wild relative species, Solanum commersonii.</title>
        <authorList>
            <person name="Cho K."/>
        </authorList>
    </citation>
    <scope>NUCLEOTIDE SEQUENCE [LARGE SCALE GENOMIC DNA]</scope>
    <source>
        <strain evidence="1">LZ3.2</strain>
        <tissue evidence="1">Leaf</tissue>
    </source>
</reference>
<evidence type="ECO:0000313" key="2">
    <source>
        <dbReference type="Proteomes" id="UP000824120"/>
    </source>
</evidence>
<name>A0A9J5YH18_SOLCO</name>
<accession>A0A9J5YH18</accession>
<dbReference type="EMBL" id="JACXVP010000006">
    <property type="protein sequence ID" value="KAG5598928.1"/>
    <property type="molecule type" value="Genomic_DNA"/>
</dbReference>
<dbReference type="Proteomes" id="UP000824120">
    <property type="component" value="Chromosome 6"/>
</dbReference>
<gene>
    <name evidence="1" type="ORF">H5410_030298</name>
</gene>
<evidence type="ECO:0000313" key="1">
    <source>
        <dbReference type="EMBL" id="KAG5598928.1"/>
    </source>
</evidence>
<dbReference type="OrthoDB" id="1225857at2759"/>
<keyword evidence="2" id="KW-1185">Reference proteome</keyword>
<dbReference type="AlphaFoldDB" id="A0A9J5YH18"/>
<dbReference type="PANTHER" id="PTHR46238:SF10">
    <property type="entry name" value="SWI_SNF COMPLEX SUBUNIT SWI3C"/>
    <property type="match status" value="1"/>
</dbReference>
<comment type="caution">
    <text evidence="1">The sequence shown here is derived from an EMBL/GenBank/DDBJ whole genome shotgun (WGS) entry which is preliminary data.</text>
</comment>
<dbReference type="PANTHER" id="PTHR46238">
    <property type="entry name" value="REVERSE TRANSCRIPTASE DOMAIN-CONTAINING PROTEIN"/>
    <property type="match status" value="1"/>
</dbReference>
<proteinExistence type="predicted"/>